<dbReference type="EMBL" id="VSRR010047868">
    <property type="protein sequence ID" value="MPC78210.1"/>
    <property type="molecule type" value="Genomic_DNA"/>
</dbReference>
<reference evidence="1 2" key="1">
    <citation type="submission" date="2019-05" db="EMBL/GenBank/DDBJ databases">
        <title>Another draft genome of Portunus trituberculatus and its Hox gene families provides insights of decapod evolution.</title>
        <authorList>
            <person name="Jeong J.-H."/>
            <person name="Song I."/>
            <person name="Kim S."/>
            <person name="Choi T."/>
            <person name="Kim D."/>
            <person name="Ryu S."/>
            <person name="Kim W."/>
        </authorList>
    </citation>
    <scope>NUCLEOTIDE SEQUENCE [LARGE SCALE GENOMIC DNA]</scope>
    <source>
        <tissue evidence="1">Muscle</tissue>
    </source>
</reference>
<gene>
    <name evidence="1" type="ORF">E2C01_072692</name>
</gene>
<keyword evidence="2" id="KW-1185">Reference proteome</keyword>
<evidence type="ECO:0000313" key="2">
    <source>
        <dbReference type="Proteomes" id="UP000324222"/>
    </source>
</evidence>
<dbReference type="Proteomes" id="UP000324222">
    <property type="component" value="Unassembled WGS sequence"/>
</dbReference>
<dbReference type="AlphaFoldDB" id="A0A5B7I0Q1"/>
<proteinExistence type="predicted"/>
<protein>
    <submittedName>
        <fullName evidence="1">Uncharacterized protein</fullName>
    </submittedName>
</protein>
<evidence type="ECO:0000313" key="1">
    <source>
        <dbReference type="EMBL" id="MPC78210.1"/>
    </source>
</evidence>
<comment type="caution">
    <text evidence="1">The sequence shown here is derived from an EMBL/GenBank/DDBJ whole genome shotgun (WGS) entry which is preliminary data.</text>
</comment>
<name>A0A5B7I0Q1_PORTR</name>
<sequence length="173" mass="19109">MFNEASLCPATELPWPLLSQPHPRAPDVSRGQVLMGNSTRNIEDAPYPCPSPSFQPFPSCCPSPIISTSLHIFLSPMLFSNHYSCFASIVSHPPSSPQPLLRLVPAATPSSPLHTHGTLRFPFKQTLEDWSGGGRLAVLGCWPSERYEKNWFSCSFIIERRLCVSVLEASVNT</sequence>
<accession>A0A5B7I0Q1</accession>
<organism evidence="1 2">
    <name type="scientific">Portunus trituberculatus</name>
    <name type="common">Swimming crab</name>
    <name type="synonym">Neptunus trituberculatus</name>
    <dbReference type="NCBI Taxonomy" id="210409"/>
    <lineage>
        <taxon>Eukaryota</taxon>
        <taxon>Metazoa</taxon>
        <taxon>Ecdysozoa</taxon>
        <taxon>Arthropoda</taxon>
        <taxon>Crustacea</taxon>
        <taxon>Multicrustacea</taxon>
        <taxon>Malacostraca</taxon>
        <taxon>Eumalacostraca</taxon>
        <taxon>Eucarida</taxon>
        <taxon>Decapoda</taxon>
        <taxon>Pleocyemata</taxon>
        <taxon>Brachyura</taxon>
        <taxon>Eubrachyura</taxon>
        <taxon>Portunoidea</taxon>
        <taxon>Portunidae</taxon>
        <taxon>Portuninae</taxon>
        <taxon>Portunus</taxon>
    </lineage>
</organism>